<protein>
    <submittedName>
        <fullName evidence="1">Uncharacterized protein</fullName>
    </submittedName>
</protein>
<proteinExistence type="predicted"/>
<dbReference type="EMBL" id="JBEZVE010000002">
    <property type="protein sequence ID" value="MEU3779723.1"/>
    <property type="molecule type" value="Genomic_DNA"/>
</dbReference>
<reference evidence="1 2" key="1">
    <citation type="submission" date="2024-06" db="EMBL/GenBank/DDBJ databases">
        <title>The Natural Products Discovery Center: Release of the First 8490 Sequenced Strains for Exploring Actinobacteria Biosynthetic Diversity.</title>
        <authorList>
            <person name="Kalkreuter E."/>
            <person name="Kautsar S.A."/>
            <person name="Yang D."/>
            <person name="Bader C.D."/>
            <person name="Teijaro C.N."/>
            <person name="Fluegel L."/>
            <person name="Davis C.M."/>
            <person name="Simpson J.R."/>
            <person name="Lauterbach L."/>
            <person name="Steele A.D."/>
            <person name="Gui C."/>
            <person name="Meng S."/>
            <person name="Li G."/>
            <person name="Viehrig K."/>
            <person name="Ye F."/>
            <person name="Su P."/>
            <person name="Kiefer A.F."/>
            <person name="Nichols A."/>
            <person name="Cepeda A.J."/>
            <person name="Yan W."/>
            <person name="Fan B."/>
            <person name="Jiang Y."/>
            <person name="Adhikari A."/>
            <person name="Zheng C.-J."/>
            <person name="Schuster L."/>
            <person name="Cowan T.M."/>
            <person name="Smanski M.J."/>
            <person name="Chevrette M.G."/>
            <person name="De Carvalho L.P.S."/>
            <person name="Shen B."/>
        </authorList>
    </citation>
    <scope>NUCLEOTIDE SEQUENCE [LARGE SCALE GENOMIC DNA]</scope>
    <source>
        <strain evidence="1 2">NPDC033843</strain>
    </source>
</reference>
<accession>A0ABV2ZB14</accession>
<name>A0ABV2ZB14_9ACTN</name>
<gene>
    <name evidence="1" type="ORF">AB0E89_03850</name>
</gene>
<evidence type="ECO:0000313" key="2">
    <source>
        <dbReference type="Proteomes" id="UP001550739"/>
    </source>
</evidence>
<keyword evidence="2" id="KW-1185">Reference proteome</keyword>
<dbReference type="Proteomes" id="UP001550739">
    <property type="component" value="Unassembled WGS sequence"/>
</dbReference>
<evidence type="ECO:0000313" key="1">
    <source>
        <dbReference type="EMBL" id="MEU3779723.1"/>
    </source>
</evidence>
<dbReference type="RefSeq" id="WP_334579720.1">
    <property type="nucleotide sequence ID" value="NZ_JBEZVE010000002.1"/>
</dbReference>
<sequence length="123" mass="12719">MTCPPDAFRSGGHVIASEPCVTPSDDWTIGTSSGTRRLAVHEANGACLRLLGGRLPQPLQLFVPVSGTLYGLPGGDGTLAGTYLAHRARHLPPAAALDRAVQAASQHTAHMPLTLPAPPRAPS</sequence>
<organism evidence="1 2">
    <name type="scientific">Streptomyces sp. 900129855</name>
    <dbReference type="NCBI Taxonomy" id="3155129"/>
    <lineage>
        <taxon>Bacteria</taxon>
        <taxon>Bacillati</taxon>
        <taxon>Actinomycetota</taxon>
        <taxon>Actinomycetes</taxon>
        <taxon>Kitasatosporales</taxon>
        <taxon>Streptomycetaceae</taxon>
        <taxon>Streptomyces</taxon>
    </lineage>
</organism>
<comment type="caution">
    <text evidence="1">The sequence shown here is derived from an EMBL/GenBank/DDBJ whole genome shotgun (WGS) entry which is preliminary data.</text>
</comment>